<feature type="compositionally biased region" description="Low complexity" evidence="1">
    <location>
        <begin position="72"/>
        <end position="81"/>
    </location>
</feature>
<gene>
    <name evidence="2" type="ORF">CVT25_005445</name>
</gene>
<accession>A0A409XBY1</accession>
<sequence>MSRAAMVDNHGHVSLAKIWKVFGDSTKKKDTHAPLWARLYTTGICVCVEAGVSGTQIYNPQQDRHAPPLRQPSTTTSTPHATATARILSIRLIIASGVSASSSKASASVARVLEESWDAVAPAQSVPVFRHSPSLIALKTKALGDPTAGAGAGVGGKAQRKLVPKKSKLSILNMGMELGSTRGRKSEEGVKDLSDVVRRVGLSESGLINDTSCTYACATGWKAGFEIYVDPSHADPDAGEIAPVKSSRVALDGVRVWEGRWAMS</sequence>
<evidence type="ECO:0000313" key="3">
    <source>
        <dbReference type="Proteomes" id="UP000283269"/>
    </source>
</evidence>
<reference evidence="2 3" key="1">
    <citation type="journal article" date="2018" name="Evol. Lett.">
        <title>Horizontal gene cluster transfer increased hallucinogenic mushroom diversity.</title>
        <authorList>
            <person name="Reynolds H.T."/>
            <person name="Vijayakumar V."/>
            <person name="Gluck-Thaler E."/>
            <person name="Korotkin H.B."/>
            <person name="Matheny P.B."/>
            <person name="Slot J.C."/>
        </authorList>
    </citation>
    <scope>NUCLEOTIDE SEQUENCE [LARGE SCALE GENOMIC DNA]</scope>
    <source>
        <strain evidence="2 3">2631</strain>
    </source>
</reference>
<protein>
    <submittedName>
        <fullName evidence="2">Uncharacterized protein</fullName>
    </submittedName>
</protein>
<organism evidence="2 3">
    <name type="scientific">Psilocybe cyanescens</name>
    <dbReference type="NCBI Taxonomy" id="93625"/>
    <lineage>
        <taxon>Eukaryota</taxon>
        <taxon>Fungi</taxon>
        <taxon>Dikarya</taxon>
        <taxon>Basidiomycota</taxon>
        <taxon>Agaricomycotina</taxon>
        <taxon>Agaricomycetes</taxon>
        <taxon>Agaricomycetidae</taxon>
        <taxon>Agaricales</taxon>
        <taxon>Agaricineae</taxon>
        <taxon>Strophariaceae</taxon>
        <taxon>Psilocybe</taxon>
    </lineage>
</organism>
<keyword evidence="3" id="KW-1185">Reference proteome</keyword>
<dbReference type="STRING" id="93625.A0A409XBY1"/>
<dbReference type="InParanoid" id="A0A409XBY1"/>
<dbReference type="EMBL" id="NHYD01002117">
    <property type="protein sequence ID" value="PPQ88282.1"/>
    <property type="molecule type" value="Genomic_DNA"/>
</dbReference>
<feature type="region of interest" description="Disordered" evidence="1">
    <location>
        <begin position="58"/>
        <end position="81"/>
    </location>
</feature>
<comment type="caution">
    <text evidence="2">The sequence shown here is derived from an EMBL/GenBank/DDBJ whole genome shotgun (WGS) entry which is preliminary data.</text>
</comment>
<evidence type="ECO:0000256" key="1">
    <source>
        <dbReference type="SAM" id="MobiDB-lite"/>
    </source>
</evidence>
<proteinExistence type="predicted"/>
<dbReference type="AlphaFoldDB" id="A0A409XBY1"/>
<dbReference type="Proteomes" id="UP000283269">
    <property type="component" value="Unassembled WGS sequence"/>
</dbReference>
<evidence type="ECO:0000313" key="2">
    <source>
        <dbReference type="EMBL" id="PPQ88282.1"/>
    </source>
</evidence>
<name>A0A409XBY1_PSICY</name>